<comment type="function">
    <text evidence="7">Binds directly to 16S ribosomal RNA.</text>
</comment>
<dbReference type="SUPFAM" id="SSF46992">
    <property type="entry name" value="Ribosomal protein S20"/>
    <property type="match status" value="1"/>
</dbReference>
<proteinExistence type="inferred from homology"/>
<dbReference type="Pfam" id="PF01649">
    <property type="entry name" value="Ribosomal_S20p"/>
    <property type="match status" value="1"/>
</dbReference>
<dbReference type="GO" id="GO:0005840">
    <property type="term" value="C:ribosome"/>
    <property type="evidence" value="ECO:0007669"/>
    <property type="project" value="UniProtKB-KW"/>
</dbReference>
<keyword evidence="4 7" id="KW-0689">Ribosomal protein</keyword>
<evidence type="ECO:0000313" key="8">
    <source>
        <dbReference type="EMBL" id="UFP93814.1"/>
    </source>
</evidence>
<dbReference type="InterPro" id="IPR036510">
    <property type="entry name" value="Ribosomal_bS20_sf"/>
</dbReference>
<keyword evidence="5 7" id="KW-0687">Ribonucleoprotein</keyword>
<keyword evidence="3 7" id="KW-0694">RNA-binding</keyword>
<comment type="similarity">
    <text evidence="1 7">Belongs to the bacterial ribosomal protein bS20 family.</text>
</comment>
<keyword evidence="9" id="KW-1185">Reference proteome</keyword>
<evidence type="ECO:0000256" key="1">
    <source>
        <dbReference type="ARBA" id="ARBA00007634"/>
    </source>
</evidence>
<evidence type="ECO:0000256" key="5">
    <source>
        <dbReference type="ARBA" id="ARBA00023274"/>
    </source>
</evidence>
<reference evidence="8 9" key="1">
    <citation type="journal article" date="2021" name="Genome Biol. Evol.">
        <title>Complete Genome Sequencing of a Novel Gloeobacter Species from a Waterfall Cave in Mexico.</title>
        <authorList>
            <person name="Saw J.H."/>
            <person name="Cardona T."/>
            <person name="Montejano G."/>
        </authorList>
    </citation>
    <scope>NUCLEOTIDE SEQUENCE [LARGE SCALE GENOMIC DNA]</scope>
    <source>
        <strain evidence="8">MG652769</strain>
    </source>
</reference>
<dbReference type="PANTHER" id="PTHR33398">
    <property type="entry name" value="30S RIBOSOMAL PROTEIN S20"/>
    <property type="match status" value="1"/>
</dbReference>
<name>A0ABY3PJL9_9CYAN</name>
<dbReference type="RefSeq" id="WP_230840867.1">
    <property type="nucleotide sequence ID" value="NZ_CP063845.1"/>
</dbReference>
<evidence type="ECO:0000256" key="7">
    <source>
        <dbReference type="HAMAP-Rule" id="MF_00500"/>
    </source>
</evidence>
<evidence type="ECO:0000256" key="6">
    <source>
        <dbReference type="ARBA" id="ARBA00035136"/>
    </source>
</evidence>
<accession>A0ABY3PJL9</accession>
<dbReference type="NCBIfam" id="TIGR00029">
    <property type="entry name" value="S20"/>
    <property type="match status" value="1"/>
</dbReference>
<sequence length="102" mass="11334">MPNIKSAIKRVDVAERNRQRNIAYKSMIKTFTKKFMTRLGEYAQSPSEAVLTEVQALLNQTFSRIDKAIKAGVIHTNTGARKKSRLDAALRTALAKAQAKAS</sequence>
<dbReference type="Proteomes" id="UP001054846">
    <property type="component" value="Chromosome"/>
</dbReference>
<gene>
    <name evidence="7" type="primary">rpsT</name>
    <name evidence="7" type="synonym">rps20</name>
    <name evidence="8" type="ORF">ISF26_18855</name>
</gene>
<dbReference type="InterPro" id="IPR002583">
    <property type="entry name" value="Ribosomal_bS20"/>
</dbReference>
<evidence type="ECO:0000256" key="3">
    <source>
        <dbReference type="ARBA" id="ARBA00022884"/>
    </source>
</evidence>
<keyword evidence="2 7" id="KW-0699">rRNA-binding</keyword>
<evidence type="ECO:0000313" key="9">
    <source>
        <dbReference type="Proteomes" id="UP001054846"/>
    </source>
</evidence>
<dbReference type="HAMAP" id="MF_00500">
    <property type="entry name" value="Ribosomal_bS20"/>
    <property type="match status" value="1"/>
</dbReference>
<protein>
    <recommendedName>
        <fullName evidence="6 7">Small ribosomal subunit protein bS20</fullName>
    </recommendedName>
</protein>
<evidence type="ECO:0000256" key="4">
    <source>
        <dbReference type="ARBA" id="ARBA00022980"/>
    </source>
</evidence>
<dbReference type="EMBL" id="CP063845">
    <property type="protein sequence ID" value="UFP93814.1"/>
    <property type="molecule type" value="Genomic_DNA"/>
</dbReference>
<evidence type="ECO:0000256" key="2">
    <source>
        <dbReference type="ARBA" id="ARBA00022730"/>
    </source>
</evidence>
<dbReference type="PANTHER" id="PTHR33398:SF1">
    <property type="entry name" value="SMALL RIBOSOMAL SUBUNIT PROTEIN BS20C"/>
    <property type="match status" value="1"/>
</dbReference>
<organism evidence="8 9">
    <name type="scientific">Gloeobacter morelensis MG652769</name>
    <dbReference type="NCBI Taxonomy" id="2781736"/>
    <lineage>
        <taxon>Bacteria</taxon>
        <taxon>Bacillati</taxon>
        <taxon>Cyanobacteriota</taxon>
        <taxon>Cyanophyceae</taxon>
        <taxon>Gloeobacterales</taxon>
        <taxon>Gloeobacteraceae</taxon>
        <taxon>Gloeobacter</taxon>
        <taxon>Gloeobacter morelensis</taxon>
    </lineage>
</organism>
<dbReference type="Gene3D" id="1.20.58.110">
    <property type="entry name" value="Ribosomal protein S20"/>
    <property type="match status" value="1"/>
</dbReference>